<keyword evidence="3" id="KW-1185">Reference proteome</keyword>
<dbReference type="GeneID" id="91085515"/>
<reference evidence="2" key="1">
    <citation type="submission" date="2016-06" db="EMBL/GenBank/DDBJ databases">
        <authorList>
            <person name="Cuomo C."/>
            <person name="Litvintseva A."/>
            <person name="Heitman J."/>
            <person name="Chen Y."/>
            <person name="Sun S."/>
            <person name="Springer D."/>
            <person name="Dromer F."/>
            <person name="Young S."/>
            <person name="Zeng Q."/>
            <person name="Chapman S."/>
            <person name="Gujja S."/>
            <person name="Saif S."/>
            <person name="Birren B."/>
        </authorList>
    </citation>
    <scope>NUCLEOTIDE SEQUENCE</scope>
    <source>
        <strain evidence="2">CBS 7841</strain>
    </source>
</reference>
<proteinExistence type="predicted"/>
<dbReference type="AlphaFoldDB" id="A0AAJ8JPU0"/>
<dbReference type="RefSeq" id="XP_066066841.1">
    <property type="nucleotide sequence ID" value="XM_066210744.1"/>
</dbReference>
<dbReference type="Proteomes" id="UP000094043">
    <property type="component" value="Chromosome 2"/>
</dbReference>
<evidence type="ECO:0000256" key="1">
    <source>
        <dbReference type="SAM" id="MobiDB-lite"/>
    </source>
</evidence>
<accession>A0AAJ8JPU0</accession>
<sequence>MFSSIARQTICPKCRHKARLFSTQQPTTSHSEPRTRPSRSIILDSPIYNPTSFPGYFGQERKRPLRKHRRAIEYENIEKSEKEDNHDPWMRMSNSPKRMCIVTRQSLPSAFLVGLQPTYCPSSVETGVSESLQLLPTQVASPDKNKRGKGMYVTCHKEHINALVNSKGPHIGVLGQIGGLQIPPSLADIIEAQLGYRVLYELRHLYRQLRALPRMQNPSLDRQHGDRDQPAEKILRWLSKDEVEHARKGAQIEGKGIIALLAIPTIPALSSSIDLQDLPIPTTFPPAAPNIQLLSSEIPNGLGTIQPLYDLSSLISPDLHSHLYTLLDGIYSLERDRLCLTDADGERSGILALSVSAPRRECKRKQLDRKAVMLLGIALWRLACFHGHGWYQEASS</sequence>
<dbReference type="KEGG" id="cdep:91085515"/>
<evidence type="ECO:0000313" key="3">
    <source>
        <dbReference type="Proteomes" id="UP000094043"/>
    </source>
</evidence>
<gene>
    <name evidence="2" type="ORF">L203_101302</name>
</gene>
<reference evidence="2" key="2">
    <citation type="journal article" date="2022" name="Elife">
        <title>Obligate sexual reproduction of a homothallic fungus closely related to the Cryptococcus pathogenic species complex.</title>
        <authorList>
            <person name="Passer A.R."/>
            <person name="Clancey S.A."/>
            <person name="Shea T."/>
            <person name="David-Palma M."/>
            <person name="Averette A.F."/>
            <person name="Boekhout T."/>
            <person name="Porcel B.M."/>
            <person name="Nowrousian M."/>
            <person name="Cuomo C.A."/>
            <person name="Sun S."/>
            <person name="Heitman J."/>
            <person name="Coelho M.A."/>
        </authorList>
    </citation>
    <scope>NUCLEOTIDE SEQUENCE</scope>
    <source>
        <strain evidence="2">CBS 7841</strain>
    </source>
</reference>
<feature type="compositionally biased region" description="Polar residues" evidence="1">
    <location>
        <begin position="21"/>
        <end position="30"/>
    </location>
</feature>
<feature type="region of interest" description="Disordered" evidence="1">
    <location>
        <begin position="21"/>
        <end position="44"/>
    </location>
</feature>
<reference evidence="2" key="3">
    <citation type="submission" date="2024-01" db="EMBL/GenBank/DDBJ databases">
        <authorList>
            <person name="Coelho M.A."/>
            <person name="David-Palma M."/>
            <person name="Shea T."/>
            <person name="Sun S."/>
            <person name="Cuomo C.A."/>
            <person name="Heitman J."/>
        </authorList>
    </citation>
    <scope>NUCLEOTIDE SEQUENCE</scope>
    <source>
        <strain evidence="2">CBS 7841</strain>
    </source>
</reference>
<protein>
    <submittedName>
        <fullName evidence="2">Uncharacterized protein</fullName>
    </submittedName>
</protein>
<evidence type="ECO:0000313" key="2">
    <source>
        <dbReference type="EMBL" id="WVN86141.1"/>
    </source>
</evidence>
<name>A0AAJ8JPU0_9TREE</name>
<dbReference type="EMBL" id="CP143785">
    <property type="protein sequence ID" value="WVN86141.1"/>
    <property type="molecule type" value="Genomic_DNA"/>
</dbReference>
<organism evidence="2 3">
    <name type="scientific">Cryptococcus depauperatus CBS 7841</name>
    <dbReference type="NCBI Taxonomy" id="1295531"/>
    <lineage>
        <taxon>Eukaryota</taxon>
        <taxon>Fungi</taxon>
        <taxon>Dikarya</taxon>
        <taxon>Basidiomycota</taxon>
        <taxon>Agaricomycotina</taxon>
        <taxon>Tremellomycetes</taxon>
        <taxon>Tremellales</taxon>
        <taxon>Cryptococcaceae</taxon>
        <taxon>Cryptococcus</taxon>
    </lineage>
</organism>